<evidence type="ECO:0000313" key="3">
    <source>
        <dbReference type="EMBL" id="KAG5935081.1"/>
    </source>
</evidence>
<dbReference type="Gene3D" id="3.40.50.300">
    <property type="entry name" value="P-loop containing nucleotide triphosphate hydrolases"/>
    <property type="match status" value="1"/>
</dbReference>
<feature type="compositionally biased region" description="Basic residues" evidence="1">
    <location>
        <begin position="138"/>
        <end position="152"/>
    </location>
</feature>
<proteinExistence type="predicted"/>
<dbReference type="Pfam" id="PF00004">
    <property type="entry name" value="AAA"/>
    <property type="match status" value="1"/>
</dbReference>
<keyword evidence="4" id="KW-1185">Reference proteome</keyword>
<dbReference type="GO" id="GO:0016887">
    <property type="term" value="F:ATP hydrolysis activity"/>
    <property type="evidence" value="ECO:0007669"/>
    <property type="project" value="InterPro"/>
</dbReference>
<dbReference type="InterPro" id="IPR003593">
    <property type="entry name" value="AAA+_ATPase"/>
</dbReference>
<feature type="compositionally biased region" description="Basic and acidic residues" evidence="1">
    <location>
        <begin position="65"/>
        <end position="80"/>
    </location>
</feature>
<dbReference type="SUPFAM" id="SSF52540">
    <property type="entry name" value="P-loop containing nucleoside triphosphate hydrolases"/>
    <property type="match status" value="1"/>
</dbReference>
<feature type="region of interest" description="Disordered" evidence="1">
    <location>
        <begin position="21"/>
        <end position="191"/>
    </location>
</feature>
<protein>
    <recommendedName>
        <fullName evidence="2">AAA+ ATPase domain-containing protein</fullName>
    </recommendedName>
</protein>
<dbReference type="InterPro" id="IPR003959">
    <property type="entry name" value="ATPase_AAA_core"/>
</dbReference>
<feature type="compositionally biased region" description="Basic and acidic residues" evidence="1">
    <location>
        <begin position="128"/>
        <end position="137"/>
    </location>
</feature>
<dbReference type="InterPro" id="IPR054289">
    <property type="entry name" value="DUF7025"/>
</dbReference>
<dbReference type="Proteomes" id="UP000706124">
    <property type="component" value="Unassembled WGS sequence"/>
</dbReference>
<feature type="compositionally biased region" description="Polar residues" evidence="1">
    <location>
        <begin position="246"/>
        <end position="256"/>
    </location>
</feature>
<feature type="compositionally biased region" description="Basic and acidic residues" evidence="1">
    <location>
        <begin position="163"/>
        <end position="188"/>
    </location>
</feature>
<accession>A0A9P7MAA4</accession>
<feature type="region of interest" description="Disordered" evidence="1">
    <location>
        <begin position="239"/>
        <end position="283"/>
    </location>
</feature>
<dbReference type="PANTHER" id="PTHR46411">
    <property type="entry name" value="FAMILY ATPASE, PUTATIVE-RELATED"/>
    <property type="match status" value="1"/>
</dbReference>
<organism evidence="3 4">
    <name type="scientific">Claviceps pazoutovae</name>
    <dbReference type="NCBI Taxonomy" id="1649127"/>
    <lineage>
        <taxon>Eukaryota</taxon>
        <taxon>Fungi</taxon>
        <taxon>Dikarya</taxon>
        <taxon>Ascomycota</taxon>
        <taxon>Pezizomycotina</taxon>
        <taxon>Sordariomycetes</taxon>
        <taxon>Hypocreomycetidae</taxon>
        <taxon>Hypocreales</taxon>
        <taxon>Clavicipitaceae</taxon>
        <taxon>Claviceps</taxon>
    </lineage>
</organism>
<evidence type="ECO:0000313" key="4">
    <source>
        <dbReference type="Proteomes" id="UP000706124"/>
    </source>
</evidence>
<feature type="compositionally biased region" description="Basic and acidic residues" evidence="1">
    <location>
        <begin position="42"/>
        <end position="55"/>
    </location>
</feature>
<dbReference type="AlphaFoldDB" id="A0A9P7MAA4"/>
<evidence type="ECO:0000259" key="2">
    <source>
        <dbReference type="SMART" id="SM00382"/>
    </source>
</evidence>
<sequence>MEPSQVGVVVNTRLLDSCQKFSDSVGRKDDDEIADQSACRQNSHESESKVKRDTPNHGSAKFRKSKDLGKRGSSGKNEKLKRTRKSHRLERLEDVSSSDSELDSSTESDVSSSSEADEDTDEDTDLSPPDKDKDFGRRVSKRSRNPRSCSRRHMGDSLNALERVNKAVRVADDSPSRQKEQHPSKRTDAISQQDTMQALAKLELHCSQLQHRLDSLSVYQAPQTNGVFAIQQQPVISPLQPIVSRPRNTADSTQISRRPDAGSRDDTRANKNEPESSHDAKKEAKLEYKRVDAVWDSKLYAFKLQDTAKVASDSKYVGYLFHVRRTFHTDGRYRASFVDIKSQLLRECLQDVIGNVRGVNLVDELPKLDPNLLFLYLEDLRSHCKKLKKVEPAGRHRRERRKNQRRLDNKRMELKVLIKYLDKDYAKVKKSLYPMLDSGIISFEYLWALWKPNTLVFSGTYGQTEDPRVFKLDMAARRSSPFQSDYYVVEGKYLEFDGKRFGLGSITEEIADFHGTRKISSLPFYPLSYHKDEPKMRQMLIERGKKFVSLSGIYLKEYSGLAYMKRKKGAVMKFHLQPSRIMVDPVIFRRTNPNYSVSAVRPKDFDALSDSELSDDEDDVDEADSLCSLEGIGTELASSRTGGNVHCVVITKALQHDMNAKGNSFALKSLPTTFTTTVRGATGIDAPAEEKVAETADDDTVTDPTPLFTDDDYLLASPVVLGFSFSEKQWLEFSVLRIGEIRWNEDAWSSLVLPQETKDLIKALVMSRKYNLSQTIDDVIQGKGKGLVSVLHGPPGTGKTLTAEGISELLQCPLYMASAGELGTNPTTLEHELQKILDICHSWGAILLLDEADVFLEKRNLQDIHRNALVSIFLRQLEYFQGILFLTTNRVEAFDEAFQSRIHIALRYEGLDLKAKKAIFNMFIARIEAHGNLSVESFTDEDLTQLAKHDLNGREIKNMIASAQDLALSRAETLSVRHMQQVLDIHNKFGRDLRGGSGYEDAMRSYS</sequence>
<feature type="compositionally biased region" description="Acidic residues" evidence="1">
    <location>
        <begin position="115"/>
        <end position="125"/>
    </location>
</feature>
<dbReference type="Pfam" id="PF22942">
    <property type="entry name" value="DUF7025"/>
    <property type="match status" value="1"/>
</dbReference>
<dbReference type="OrthoDB" id="10042665at2759"/>
<dbReference type="SMART" id="SM00382">
    <property type="entry name" value="AAA"/>
    <property type="match status" value="1"/>
</dbReference>
<evidence type="ECO:0000256" key="1">
    <source>
        <dbReference type="SAM" id="MobiDB-lite"/>
    </source>
</evidence>
<dbReference type="EMBL" id="SRPO01000273">
    <property type="protein sequence ID" value="KAG5935081.1"/>
    <property type="molecule type" value="Genomic_DNA"/>
</dbReference>
<dbReference type="PANTHER" id="PTHR46411:SF1">
    <property type="entry name" value="FAMILY ATPASE, PUTATIVE (AFU_ORTHOLOGUE AFUA_7G05752)-RELATED"/>
    <property type="match status" value="1"/>
</dbReference>
<gene>
    <name evidence="3" type="ORF">E4U60_003389</name>
</gene>
<dbReference type="InterPro" id="IPR027417">
    <property type="entry name" value="P-loop_NTPase"/>
</dbReference>
<feature type="compositionally biased region" description="Basic and acidic residues" evidence="1">
    <location>
        <begin position="257"/>
        <end position="283"/>
    </location>
</feature>
<name>A0A9P7MAA4_9HYPO</name>
<dbReference type="CDD" id="cd19481">
    <property type="entry name" value="RecA-like_protease"/>
    <property type="match status" value="1"/>
</dbReference>
<reference evidence="3 4" key="1">
    <citation type="journal article" date="2020" name="bioRxiv">
        <title>Whole genome comparisons of ergot fungi reveals the divergence and evolution of species within the genus Claviceps are the result of varying mechanisms driving genome evolution and host range expansion.</title>
        <authorList>
            <person name="Wyka S.A."/>
            <person name="Mondo S.J."/>
            <person name="Liu M."/>
            <person name="Dettman J."/>
            <person name="Nalam V."/>
            <person name="Broders K.D."/>
        </authorList>
    </citation>
    <scope>NUCLEOTIDE SEQUENCE [LARGE SCALE GENOMIC DNA]</scope>
    <source>
        <strain evidence="3 4">CCC 1485</strain>
    </source>
</reference>
<comment type="caution">
    <text evidence="3">The sequence shown here is derived from an EMBL/GenBank/DDBJ whole genome shotgun (WGS) entry which is preliminary data.</text>
</comment>
<feature type="domain" description="AAA+ ATPase" evidence="2">
    <location>
        <begin position="785"/>
        <end position="909"/>
    </location>
</feature>
<dbReference type="GO" id="GO:0005524">
    <property type="term" value="F:ATP binding"/>
    <property type="evidence" value="ECO:0007669"/>
    <property type="project" value="InterPro"/>
</dbReference>